<dbReference type="GO" id="GO:0015288">
    <property type="term" value="F:porin activity"/>
    <property type="evidence" value="ECO:0007669"/>
    <property type="project" value="TreeGrafter"/>
</dbReference>
<dbReference type="InterPro" id="IPR003423">
    <property type="entry name" value="OMP_efflux"/>
</dbReference>
<evidence type="ECO:0000256" key="2">
    <source>
        <dbReference type="ARBA" id="ARBA00007613"/>
    </source>
</evidence>
<dbReference type="AlphaFoldDB" id="A0A837GBN1"/>
<sequence>MAKHHLSYFGCALLAATLSFPSYAISIEQAWKQAKQSDPDYEKAKIGVQIGETGVASSRSSLLPSLSATASANWNEDSDNTNTYGATLSQTIWDSSLWSDLDEAQANYLRTELELSQAHNELAQKLLATYLDVASAQGDLLLAKNKLEEGSKLLKIIEKRYKAGKVKSIDVEEIRATLVTDKAGILSAQAQLEEKRAELGALINQMPEHVDQIRTDNLIQPPMLVESQEQWLKLAKDSSPELLVAAQKVKASEFARQSAKGGYYPTVKGNLGYSDDDKYSDGEFNAGLTLSVPIDLNGATRAKVDEASLNILSAKQDLRRVEIDIQKRIVQQFTQVDINWNQVLMANEVVESRAKVLSSKEKLYDAGLLEASEVIDAHNNLFDAKNSLQNNLYNYWRQRVGLLQTAGKLDDNTMALISQAFHS</sequence>
<keyword evidence="4" id="KW-1134">Transmembrane beta strand</keyword>
<reference evidence="8" key="1">
    <citation type="journal article" date="2015" name="BMC Genomics">
        <title>Genome mining reveals unlocked bioactive potential of marine Gram-negative bacteria.</title>
        <authorList>
            <person name="Machado H."/>
            <person name="Sonnenschein E.C."/>
            <person name="Melchiorsen J."/>
            <person name="Gram L."/>
        </authorList>
    </citation>
    <scope>NUCLEOTIDE SEQUENCE</scope>
    <source>
        <strain evidence="8">S2052</strain>
    </source>
</reference>
<dbReference type="EMBL" id="JXXR01000004">
    <property type="protein sequence ID" value="KJY76206.1"/>
    <property type="molecule type" value="Genomic_DNA"/>
</dbReference>
<dbReference type="Gene3D" id="1.20.1600.10">
    <property type="entry name" value="Outer membrane efflux proteins (OEP)"/>
    <property type="match status" value="1"/>
</dbReference>
<dbReference type="PANTHER" id="PTHR30026:SF20">
    <property type="entry name" value="OUTER MEMBRANE PROTEIN TOLC"/>
    <property type="match status" value="1"/>
</dbReference>
<dbReference type="RefSeq" id="WP_045985339.1">
    <property type="nucleotide sequence ID" value="NZ_CP063051.1"/>
</dbReference>
<evidence type="ECO:0000256" key="5">
    <source>
        <dbReference type="ARBA" id="ARBA00022692"/>
    </source>
</evidence>
<dbReference type="GO" id="GO:1990281">
    <property type="term" value="C:efflux pump complex"/>
    <property type="evidence" value="ECO:0007669"/>
    <property type="project" value="TreeGrafter"/>
</dbReference>
<organism evidence="8">
    <name type="scientific">Vibrio coralliilyticus</name>
    <dbReference type="NCBI Taxonomy" id="190893"/>
    <lineage>
        <taxon>Bacteria</taxon>
        <taxon>Pseudomonadati</taxon>
        <taxon>Pseudomonadota</taxon>
        <taxon>Gammaproteobacteria</taxon>
        <taxon>Vibrionales</taxon>
        <taxon>Vibrionaceae</taxon>
        <taxon>Vibrio</taxon>
    </lineage>
</organism>
<dbReference type="GO" id="GO:0015562">
    <property type="term" value="F:efflux transmembrane transporter activity"/>
    <property type="evidence" value="ECO:0007669"/>
    <property type="project" value="InterPro"/>
</dbReference>
<protein>
    <submittedName>
        <fullName evidence="8">Membrane protein</fullName>
    </submittedName>
</protein>
<evidence type="ECO:0000313" key="8">
    <source>
        <dbReference type="EMBL" id="KJY76206.1"/>
    </source>
</evidence>
<dbReference type="Pfam" id="PF02321">
    <property type="entry name" value="OEP"/>
    <property type="match status" value="2"/>
</dbReference>
<evidence type="ECO:0000256" key="1">
    <source>
        <dbReference type="ARBA" id="ARBA00004442"/>
    </source>
</evidence>
<keyword evidence="3" id="KW-0813">Transport</keyword>
<gene>
    <name evidence="8" type="ORF">TW71_06455</name>
</gene>
<comment type="subcellular location">
    <subcellularLocation>
        <location evidence="1">Cell outer membrane</location>
    </subcellularLocation>
</comment>
<comment type="caution">
    <text evidence="8">The sequence shown here is derived from an EMBL/GenBank/DDBJ whole genome shotgun (WGS) entry which is preliminary data.</text>
</comment>
<keyword evidence="7" id="KW-0998">Cell outer membrane</keyword>
<dbReference type="GO" id="GO:0009279">
    <property type="term" value="C:cell outer membrane"/>
    <property type="evidence" value="ECO:0007669"/>
    <property type="project" value="UniProtKB-SubCell"/>
</dbReference>
<evidence type="ECO:0000256" key="3">
    <source>
        <dbReference type="ARBA" id="ARBA00022448"/>
    </source>
</evidence>
<dbReference type="SUPFAM" id="SSF56954">
    <property type="entry name" value="Outer membrane efflux proteins (OEP)"/>
    <property type="match status" value="1"/>
</dbReference>
<evidence type="ECO:0000256" key="6">
    <source>
        <dbReference type="ARBA" id="ARBA00023136"/>
    </source>
</evidence>
<evidence type="ECO:0000256" key="4">
    <source>
        <dbReference type="ARBA" id="ARBA00022452"/>
    </source>
</evidence>
<comment type="similarity">
    <text evidence="2">Belongs to the outer membrane factor (OMF) (TC 1.B.17) family.</text>
</comment>
<dbReference type="InterPro" id="IPR051906">
    <property type="entry name" value="TolC-like"/>
</dbReference>
<keyword evidence="5" id="KW-0812">Transmembrane</keyword>
<name>A0A837GBN1_9VIBR</name>
<accession>A0A837GBN1</accession>
<proteinExistence type="inferred from homology"/>
<dbReference type="PANTHER" id="PTHR30026">
    <property type="entry name" value="OUTER MEMBRANE PROTEIN TOLC"/>
    <property type="match status" value="1"/>
</dbReference>
<keyword evidence="6" id="KW-0472">Membrane</keyword>
<evidence type="ECO:0000256" key="7">
    <source>
        <dbReference type="ARBA" id="ARBA00023237"/>
    </source>
</evidence>